<organism evidence="1 2">
    <name type="scientific">Paremcibacter congregatus</name>
    <dbReference type="NCBI Taxonomy" id="2043170"/>
    <lineage>
        <taxon>Bacteria</taxon>
        <taxon>Pseudomonadati</taxon>
        <taxon>Pseudomonadota</taxon>
        <taxon>Alphaproteobacteria</taxon>
        <taxon>Emcibacterales</taxon>
        <taxon>Emcibacteraceae</taxon>
        <taxon>Paremcibacter</taxon>
    </lineage>
</organism>
<dbReference type="AlphaFoldDB" id="A0A2G4YS44"/>
<sequence>MLKNDWSNAALMSIFVASKYIKFKFIVSTLSQKLVIGVLMKKLRDITSTIWGYKPFSIIEA</sequence>
<name>A0A2G4YS44_9PROT</name>
<reference evidence="1 2" key="1">
    <citation type="submission" date="2017-10" db="EMBL/GenBank/DDBJ databases">
        <title>Frigbacter circumglobatus gen. nov. sp. nov., isolated from sediment cultured in situ.</title>
        <authorList>
            <person name="Zhao Z."/>
        </authorList>
    </citation>
    <scope>NUCLEOTIDE SEQUENCE [LARGE SCALE GENOMIC DNA]</scope>
    <source>
        <strain evidence="1 2">ZYL</strain>
    </source>
</reference>
<accession>A0A2G4YS44</accession>
<evidence type="ECO:0000313" key="2">
    <source>
        <dbReference type="Proteomes" id="UP000229730"/>
    </source>
</evidence>
<keyword evidence="2" id="KW-1185">Reference proteome</keyword>
<dbReference type="InParanoid" id="A0A2G4YS44"/>
<evidence type="ECO:0000313" key="1">
    <source>
        <dbReference type="EMBL" id="PHZ85138.1"/>
    </source>
</evidence>
<dbReference type="EMBL" id="PDEM01000016">
    <property type="protein sequence ID" value="PHZ85138.1"/>
    <property type="molecule type" value="Genomic_DNA"/>
</dbReference>
<comment type="caution">
    <text evidence="1">The sequence shown here is derived from an EMBL/GenBank/DDBJ whole genome shotgun (WGS) entry which is preliminary data.</text>
</comment>
<protein>
    <submittedName>
        <fullName evidence="1">Uncharacterized protein</fullName>
    </submittedName>
</protein>
<proteinExistence type="predicted"/>
<gene>
    <name evidence="1" type="ORF">CRD36_06910</name>
</gene>
<dbReference type="Proteomes" id="UP000229730">
    <property type="component" value="Unassembled WGS sequence"/>
</dbReference>